<dbReference type="InterPro" id="IPR027328">
    <property type="entry name" value="MAPRE"/>
</dbReference>
<dbReference type="FunFam" id="1.10.418.10:FF:000028">
    <property type="entry name" value="RP/EB family microtubule-associated protein"/>
    <property type="match status" value="1"/>
</dbReference>
<reference evidence="11" key="1">
    <citation type="submission" date="2010-02" db="EMBL/GenBank/DDBJ databases">
        <title>Sequencing and annotation of the Blastocystis hominis genome.</title>
        <authorList>
            <person name="Wincker P."/>
        </authorList>
    </citation>
    <scope>NUCLEOTIDE SEQUENCE</scope>
    <source>
        <strain evidence="11">Singapore isolate B</strain>
    </source>
</reference>
<keyword evidence="7" id="KW-0206">Cytoskeleton</keyword>
<evidence type="ECO:0000256" key="8">
    <source>
        <dbReference type="ARBA" id="ARBA00023306"/>
    </source>
</evidence>
<feature type="region of interest" description="Disordered" evidence="9">
    <location>
        <begin position="118"/>
        <end position="148"/>
    </location>
</feature>
<dbReference type="InParanoid" id="D8M8I0"/>
<keyword evidence="8" id="KW-0131">Cell cycle</keyword>
<dbReference type="EMBL" id="FN668683">
    <property type="protein sequence ID" value="CBK24369.2"/>
    <property type="molecule type" value="Genomic_DNA"/>
</dbReference>
<feature type="compositionally biased region" description="Polar residues" evidence="9">
    <location>
        <begin position="135"/>
        <end position="148"/>
    </location>
</feature>
<evidence type="ECO:0000256" key="5">
    <source>
        <dbReference type="ARBA" id="ARBA00022701"/>
    </source>
</evidence>
<keyword evidence="6" id="KW-0498">Mitosis</keyword>
<proteinExistence type="inferred from homology"/>
<evidence type="ECO:0000256" key="9">
    <source>
        <dbReference type="SAM" id="MobiDB-lite"/>
    </source>
</evidence>
<name>D8M8I0_BLAHO</name>
<evidence type="ECO:0000313" key="12">
    <source>
        <dbReference type="Proteomes" id="UP000008312"/>
    </source>
</evidence>
<keyword evidence="12" id="KW-1185">Reference proteome</keyword>
<dbReference type="OrthoDB" id="2119228at2759"/>
<evidence type="ECO:0000256" key="3">
    <source>
        <dbReference type="ARBA" id="ARBA00022490"/>
    </source>
</evidence>
<dbReference type="PROSITE" id="PS50021">
    <property type="entry name" value="CH"/>
    <property type="match status" value="1"/>
</dbReference>
<dbReference type="Proteomes" id="UP000008312">
    <property type="component" value="Unassembled WGS sequence"/>
</dbReference>
<dbReference type="GeneID" id="24921157"/>
<keyword evidence="4" id="KW-0132">Cell division</keyword>
<feature type="domain" description="Calponin-homology (CH)" evidence="10">
    <location>
        <begin position="6"/>
        <end position="108"/>
    </location>
</feature>
<dbReference type="OMA" id="NYEFAVW"/>
<evidence type="ECO:0000256" key="7">
    <source>
        <dbReference type="ARBA" id="ARBA00023212"/>
    </source>
</evidence>
<dbReference type="SUPFAM" id="SSF47576">
    <property type="entry name" value="Calponin-homology domain, CH-domain"/>
    <property type="match status" value="1"/>
</dbReference>
<dbReference type="GO" id="GO:0005874">
    <property type="term" value="C:microtubule"/>
    <property type="evidence" value="ECO:0007669"/>
    <property type="project" value="UniProtKB-KW"/>
</dbReference>
<dbReference type="InterPro" id="IPR001715">
    <property type="entry name" value="CH_dom"/>
</dbReference>
<dbReference type="InterPro" id="IPR036872">
    <property type="entry name" value="CH_dom_sf"/>
</dbReference>
<feature type="compositionally biased region" description="Low complexity" evidence="9">
    <location>
        <begin position="125"/>
        <end position="134"/>
    </location>
</feature>
<accession>D8M8I0</accession>
<dbReference type="PANTHER" id="PTHR10623">
    <property type="entry name" value="MICROTUBULE-ASSOCIATED PROTEIN RP/EB FAMILY MEMBER"/>
    <property type="match status" value="1"/>
</dbReference>
<dbReference type="GO" id="GO:0051301">
    <property type="term" value="P:cell division"/>
    <property type="evidence" value="ECO:0007669"/>
    <property type="project" value="UniProtKB-KW"/>
</dbReference>
<gene>
    <name evidence="11" type="ORF">GSBLH_T00004113001</name>
</gene>
<dbReference type="GO" id="GO:0008017">
    <property type="term" value="F:microtubule binding"/>
    <property type="evidence" value="ECO:0007669"/>
    <property type="project" value="InterPro"/>
</dbReference>
<dbReference type="RefSeq" id="XP_012898417.1">
    <property type="nucleotide sequence ID" value="XM_013042963.1"/>
</dbReference>
<organism evidence="11">
    <name type="scientific">Blastocystis hominis</name>
    <dbReference type="NCBI Taxonomy" id="12968"/>
    <lineage>
        <taxon>Eukaryota</taxon>
        <taxon>Sar</taxon>
        <taxon>Stramenopiles</taxon>
        <taxon>Bigyra</taxon>
        <taxon>Opalozoa</taxon>
        <taxon>Opalinata</taxon>
        <taxon>Blastocystidae</taxon>
        <taxon>Blastocystis</taxon>
    </lineage>
</organism>
<evidence type="ECO:0000313" key="11">
    <source>
        <dbReference type="EMBL" id="CBK24369.2"/>
    </source>
</evidence>
<evidence type="ECO:0000259" key="10">
    <source>
        <dbReference type="PROSITE" id="PS50021"/>
    </source>
</evidence>
<evidence type="ECO:0000256" key="4">
    <source>
        <dbReference type="ARBA" id="ARBA00022618"/>
    </source>
</evidence>
<evidence type="ECO:0000256" key="6">
    <source>
        <dbReference type="ARBA" id="ARBA00022776"/>
    </source>
</evidence>
<comment type="similarity">
    <text evidence="2">Belongs to the MAPRE family.</text>
</comment>
<evidence type="ECO:0000256" key="1">
    <source>
        <dbReference type="ARBA" id="ARBA00004245"/>
    </source>
</evidence>
<dbReference type="Pfam" id="PF00307">
    <property type="entry name" value="CH"/>
    <property type="match status" value="1"/>
</dbReference>
<comment type="subcellular location">
    <subcellularLocation>
        <location evidence="1">Cytoplasm</location>
        <location evidence="1">Cytoskeleton</location>
    </subcellularLocation>
</comment>
<sequence length="148" mass="16735">MEAATGASRSELLEWINSTLHLNLHKIEETASGAVACQIINLIFPDTVPIQRVNTAAKDPYEYSKNYKILQAAFVKNKIEKNIDVEKLMKGRPQDNLEFMQWLKRFYDLHQNGMEKRSSSHRSYHSVASSSPSSQGEAMNSPSCSLFV</sequence>
<keyword evidence="5" id="KW-0493">Microtubule</keyword>
<evidence type="ECO:0000256" key="2">
    <source>
        <dbReference type="ARBA" id="ARBA00010729"/>
    </source>
</evidence>
<dbReference type="AlphaFoldDB" id="D8M8I0"/>
<keyword evidence="3" id="KW-0963">Cytoplasm</keyword>
<dbReference type="Gene3D" id="1.10.418.10">
    <property type="entry name" value="Calponin-like domain"/>
    <property type="match status" value="1"/>
</dbReference>
<protein>
    <recommendedName>
        <fullName evidence="10">Calponin-homology (CH) domain-containing protein</fullName>
    </recommendedName>
</protein>